<dbReference type="PROSITE" id="PS01124">
    <property type="entry name" value="HTH_ARAC_FAMILY_2"/>
    <property type="match status" value="1"/>
</dbReference>
<dbReference type="InterPro" id="IPR018060">
    <property type="entry name" value="HTH_AraC"/>
</dbReference>
<protein>
    <submittedName>
        <fullName evidence="4">AraC family transcriptional regulator</fullName>
    </submittedName>
</protein>
<organism evidence="4 5">
    <name type="scientific">Saccharomonospora piscinae</name>
    <dbReference type="NCBI Taxonomy" id="687388"/>
    <lineage>
        <taxon>Bacteria</taxon>
        <taxon>Bacillati</taxon>
        <taxon>Actinomycetota</taxon>
        <taxon>Actinomycetes</taxon>
        <taxon>Pseudonocardiales</taxon>
        <taxon>Pseudonocardiaceae</taxon>
        <taxon>Saccharomonospora</taxon>
    </lineage>
</organism>
<dbReference type="CDD" id="cd03137">
    <property type="entry name" value="GATase1_AraC_1"/>
    <property type="match status" value="1"/>
</dbReference>
<evidence type="ECO:0000259" key="3">
    <source>
        <dbReference type="PROSITE" id="PS01124"/>
    </source>
</evidence>
<keyword evidence="1" id="KW-0805">Transcription regulation</keyword>
<dbReference type="PANTHER" id="PTHR43130:SF3">
    <property type="entry name" value="HTH-TYPE TRANSCRIPTIONAL REGULATOR RV1931C"/>
    <property type="match status" value="1"/>
</dbReference>
<dbReference type="InterPro" id="IPR029062">
    <property type="entry name" value="Class_I_gatase-like"/>
</dbReference>
<name>A0A1V9A0N5_SACPI</name>
<evidence type="ECO:0000256" key="1">
    <source>
        <dbReference type="ARBA" id="ARBA00023015"/>
    </source>
</evidence>
<dbReference type="EMBL" id="MWIH01000006">
    <property type="protein sequence ID" value="OQO90712.1"/>
    <property type="molecule type" value="Genomic_DNA"/>
</dbReference>
<dbReference type="SUPFAM" id="SSF52317">
    <property type="entry name" value="Class I glutamine amidotransferase-like"/>
    <property type="match status" value="1"/>
</dbReference>
<dbReference type="InterPro" id="IPR002818">
    <property type="entry name" value="DJ-1/PfpI"/>
</dbReference>
<keyword evidence="5" id="KW-1185">Reference proteome</keyword>
<dbReference type="AlphaFoldDB" id="A0A1V9A0N5"/>
<keyword evidence="2" id="KW-0804">Transcription</keyword>
<accession>A0A1V9A0N5</accession>
<dbReference type="Gene3D" id="1.10.10.60">
    <property type="entry name" value="Homeodomain-like"/>
    <property type="match status" value="1"/>
</dbReference>
<evidence type="ECO:0000313" key="4">
    <source>
        <dbReference type="EMBL" id="OQO90712.1"/>
    </source>
</evidence>
<dbReference type="RefSeq" id="WP_081192760.1">
    <property type="nucleotide sequence ID" value="NZ_MWIH01000006.1"/>
</dbReference>
<comment type="caution">
    <text evidence="4">The sequence shown here is derived from an EMBL/GenBank/DDBJ whole genome shotgun (WGS) entry which is preliminary data.</text>
</comment>
<dbReference type="Proteomes" id="UP000192591">
    <property type="component" value="Unassembled WGS sequence"/>
</dbReference>
<dbReference type="PANTHER" id="PTHR43130">
    <property type="entry name" value="ARAC-FAMILY TRANSCRIPTIONAL REGULATOR"/>
    <property type="match status" value="1"/>
</dbReference>
<evidence type="ECO:0000256" key="2">
    <source>
        <dbReference type="ARBA" id="ARBA00023163"/>
    </source>
</evidence>
<dbReference type="InterPro" id="IPR009057">
    <property type="entry name" value="Homeodomain-like_sf"/>
</dbReference>
<sequence length="332" mass="35608">MTVDGPGPSRARRVVVVAYPDVELLDVACPGDAFASATRCGALPGYRVELVTAGGRAVRSSCGITLTPERALERVPPGVDTLVVAGGHGHVAASGDPTTVEQVRRIARDSRRVVSICTGVSLLAAAGLLDGRRVATHWRHAAQVAAAYPAVTVDPTPLYLRDGRLYTSAGVTSGLDLSLSLISDDHGPALAREVARTLVTYLHRPGDQAQISMFLASGLPDDAVVRDLANHISSHLADDLSTERLAARAGVSVRHLRRLFARHLDTAPSAFVRSARTEAVAYLLSTTALPLDAIARRCGFRSTETLRQAFRDRYEVTPSRYREQEFRCQSQA</sequence>
<dbReference type="SMART" id="SM00342">
    <property type="entry name" value="HTH_ARAC"/>
    <property type="match status" value="1"/>
</dbReference>
<dbReference type="GO" id="GO:0003700">
    <property type="term" value="F:DNA-binding transcription factor activity"/>
    <property type="evidence" value="ECO:0007669"/>
    <property type="project" value="InterPro"/>
</dbReference>
<dbReference type="Pfam" id="PF01965">
    <property type="entry name" value="DJ-1_PfpI"/>
    <property type="match status" value="1"/>
</dbReference>
<feature type="domain" description="HTH araC/xylS-type" evidence="3">
    <location>
        <begin position="226"/>
        <end position="324"/>
    </location>
</feature>
<dbReference type="InterPro" id="IPR052158">
    <property type="entry name" value="INH-QAR"/>
</dbReference>
<gene>
    <name evidence="4" type="ORF">B1813_14285</name>
</gene>
<dbReference type="Gene3D" id="3.40.50.880">
    <property type="match status" value="1"/>
</dbReference>
<proteinExistence type="predicted"/>
<dbReference type="STRING" id="1962155.B1813_14285"/>
<dbReference type="GO" id="GO:0043565">
    <property type="term" value="F:sequence-specific DNA binding"/>
    <property type="evidence" value="ECO:0007669"/>
    <property type="project" value="InterPro"/>
</dbReference>
<reference evidence="4 5" key="1">
    <citation type="submission" date="2017-02" db="EMBL/GenBank/DDBJ databases">
        <title>Draft genome of Saccharomonospora sp. 154.</title>
        <authorList>
            <person name="Alonso-Carmona G.S."/>
            <person name="De La Haba R."/>
            <person name="Vera-Gargallo B."/>
            <person name="Sandoval-Trujillo A.H."/>
            <person name="Ramirez-Duran N."/>
            <person name="Ventosa A."/>
        </authorList>
    </citation>
    <scope>NUCLEOTIDE SEQUENCE [LARGE SCALE GENOMIC DNA]</scope>
    <source>
        <strain evidence="4 5">LRS4.154</strain>
    </source>
</reference>
<dbReference type="Pfam" id="PF12833">
    <property type="entry name" value="HTH_18"/>
    <property type="match status" value="1"/>
</dbReference>
<evidence type="ECO:0000313" key="5">
    <source>
        <dbReference type="Proteomes" id="UP000192591"/>
    </source>
</evidence>
<dbReference type="SUPFAM" id="SSF46689">
    <property type="entry name" value="Homeodomain-like"/>
    <property type="match status" value="2"/>
</dbReference>